<dbReference type="GO" id="GO:0005840">
    <property type="term" value="C:ribosome"/>
    <property type="evidence" value="ECO:0007669"/>
    <property type="project" value="UniProtKB-KW"/>
</dbReference>
<keyword evidence="4" id="KW-0496">Mitochondrion</keyword>
<evidence type="ECO:0000256" key="5">
    <source>
        <dbReference type="ARBA" id="ARBA00023274"/>
    </source>
</evidence>
<dbReference type="GO" id="GO:0008097">
    <property type="term" value="F:5S rRNA binding"/>
    <property type="evidence" value="ECO:0007669"/>
    <property type="project" value="TreeGrafter"/>
</dbReference>
<name>A0A5K3EYB5_MESCO</name>
<sequence length="283" mass="32799">MAFPDVSRLLCAKLRHNFFKTYCQTLFRSYSYVNRNPRNFELMGIADKTAGWEFQSPRKDFWHKCVLERGKHHITGSVIHKTSGVVVSASTQETAINKRLYSPVDVSAAENIGRILAYRCLCMGITSVLFDITETPLTSTKNKAFHDALLESGLCLEEECLPRPESYGIDYDSLSTEQKRSLYPSLIEELRSTPDWGQQTYPYSLRPRAGRIKKKPRYQCLSKLRQGYIWDRFYNRLVKPEHLAAWQVEQQQIYEETLGADPSTLTQSDEPPEPYVPEKWRLE</sequence>
<dbReference type="GO" id="GO:1990904">
    <property type="term" value="C:ribonucleoprotein complex"/>
    <property type="evidence" value="ECO:0007669"/>
    <property type="project" value="UniProtKB-KW"/>
</dbReference>
<feature type="region of interest" description="Disordered" evidence="8">
    <location>
        <begin position="257"/>
        <end position="283"/>
    </location>
</feature>
<dbReference type="PANTHER" id="PTHR12899">
    <property type="entry name" value="39S RIBOSOMAL PROTEIN L18, MITOCHONDRIAL"/>
    <property type="match status" value="1"/>
</dbReference>
<comment type="subcellular location">
    <subcellularLocation>
        <location evidence="1">Mitochondrion</location>
    </subcellularLocation>
</comment>
<evidence type="ECO:0000313" key="9">
    <source>
        <dbReference type="WBParaSite" id="MCU_003968-RB"/>
    </source>
</evidence>
<dbReference type="Gene3D" id="3.30.420.80">
    <property type="entry name" value="Ribosomal protein S11"/>
    <property type="match status" value="1"/>
</dbReference>
<dbReference type="PANTHER" id="PTHR12899:SF3">
    <property type="entry name" value="LARGE RIBOSOMAL SUBUNIT PROTEIN UL18M"/>
    <property type="match status" value="1"/>
</dbReference>
<dbReference type="InterPro" id="IPR057268">
    <property type="entry name" value="Ribosomal_L18"/>
</dbReference>
<organism evidence="9">
    <name type="scientific">Mesocestoides corti</name>
    <name type="common">Flatworm</name>
    <dbReference type="NCBI Taxonomy" id="53468"/>
    <lineage>
        <taxon>Eukaryota</taxon>
        <taxon>Metazoa</taxon>
        <taxon>Spiralia</taxon>
        <taxon>Lophotrochozoa</taxon>
        <taxon>Platyhelminthes</taxon>
        <taxon>Cestoda</taxon>
        <taxon>Eucestoda</taxon>
        <taxon>Cyclophyllidea</taxon>
        <taxon>Mesocestoididae</taxon>
        <taxon>Mesocestoides</taxon>
    </lineage>
</organism>
<protein>
    <recommendedName>
        <fullName evidence="6">Large ribosomal subunit protein uL18m</fullName>
    </recommendedName>
    <alternativeName>
        <fullName evidence="7">39S ribosomal protein L18, mitochondrial</fullName>
    </alternativeName>
</protein>
<evidence type="ECO:0000256" key="8">
    <source>
        <dbReference type="SAM" id="MobiDB-lite"/>
    </source>
</evidence>
<dbReference type="GO" id="GO:0003735">
    <property type="term" value="F:structural constituent of ribosome"/>
    <property type="evidence" value="ECO:0007669"/>
    <property type="project" value="InterPro"/>
</dbReference>
<keyword evidence="5" id="KW-0687">Ribonucleoprotein</keyword>
<dbReference type="GO" id="GO:0005743">
    <property type="term" value="C:mitochondrial inner membrane"/>
    <property type="evidence" value="ECO:0007669"/>
    <property type="project" value="UniProtKB-ARBA"/>
</dbReference>
<reference evidence="9" key="1">
    <citation type="submission" date="2019-11" db="UniProtKB">
        <authorList>
            <consortium name="WormBaseParasite"/>
        </authorList>
    </citation>
    <scope>IDENTIFICATION</scope>
</reference>
<keyword evidence="3" id="KW-0689">Ribosomal protein</keyword>
<dbReference type="InterPro" id="IPR005484">
    <property type="entry name" value="Ribosomal_uL18_bac/plant/anim"/>
</dbReference>
<proteinExistence type="inferred from homology"/>
<dbReference type="SUPFAM" id="SSF53137">
    <property type="entry name" value="Translational machinery components"/>
    <property type="match status" value="1"/>
</dbReference>
<accession>A0A5K3EYB5</accession>
<comment type="similarity">
    <text evidence="2">Belongs to the universal ribosomal protein uL18 family.</text>
</comment>
<dbReference type="CDD" id="cd00432">
    <property type="entry name" value="Ribosomal_L18_L5e"/>
    <property type="match status" value="1"/>
</dbReference>
<evidence type="ECO:0000256" key="2">
    <source>
        <dbReference type="ARBA" id="ARBA00007116"/>
    </source>
</evidence>
<evidence type="ECO:0000256" key="7">
    <source>
        <dbReference type="ARBA" id="ARBA00082661"/>
    </source>
</evidence>
<dbReference type="AlphaFoldDB" id="A0A5K3EYB5"/>
<dbReference type="WBParaSite" id="MCU_003968-RB">
    <property type="protein sequence ID" value="MCU_003968-RB"/>
    <property type="gene ID" value="MCU_003968"/>
</dbReference>
<evidence type="ECO:0000256" key="4">
    <source>
        <dbReference type="ARBA" id="ARBA00023128"/>
    </source>
</evidence>
<evidence type="ECO:0000256" key="6">
    <source>
        <dbReference type="ARBA" id="ARBA00069051"/>
    </source>
</evidence>
<dbReference type="GO" id="GO:0006412">
    <property type="term" value="P:translation"/>
    <property type="evidence" value="ECO:0007669"/>
    <property type="project" value="InterPro"/>
</dbReference>
<dbReference type="InterPro" id="IPR036967">
    <property type="entry name" value="Ribosomal_uS11_sf"/>
</dbReference>
<evidence type="ECO:0000256" key="1">
    <source>
        <dbReference type="ARBA" id="ARBA00004173"/>
    </source>
</evidence>
<evidence type="ECO:0000256" key="3">
    <source>
        <dbReference type="ARBA" id="ARBA00022980"/>
    </source>
</evidence>
<dbReference type="FunFam" id="3.30.420.80:FF:000005">
    <property type="entry name" value="39S ribosomal protein L18, mitochondrial"/>
    <property type="match status" value="1"/>
</dbReference>